<evidence type="ECO:0000256" key="1">
    <source>
        <dbReference type="SAM" id="MobiDB-lite"/>
    </source>
</evidence>
<evidence type="ECO:0000313" key="3">
    <source>
        <dbReference type="Proteomes" id="UP001432014"/>
    </source>
</evidence>
<dbReference type="SUPFAM" id="SSF111069">
    <property type="entry name" value="Hypothetical protein yfbM"/>
    <property type="match status" value="1"/>
</dbReference>
<dbReference type="Proteomes" id="UP001432014">
    <property type="component" value="Chromosome"/>
</dbReference>
<dbReference type="InterPro" id="IPR015068">
    <property type="entry name" value="DUF1877"/>
</dbReference>
<dbReference type="InterPro" id="IPR035944">
    <property type="entry name" value="YfbM-like_sf"/>
</dbReference>
<evidence type="ECO:0000313" key="2">
    <source>
        <dbReference type="EMBL" id="WUS59328.1"/>
    </source>
</evidence>
<sequence>MAHSSAGAPPGAPISITGASHGHGHVFTPLTPQQLDRATEDPDWAEEFLDAYYDHDGEDGIGPEAFDGYLDKAWAGIQFLLDAADATVELDQGGYPIDDEGLNGWTVEDVRRTAGKLRELPWERLAEHYDPVRMTAREVYPDVWQFDPEGELEYLRVHYAVLVAFFDGAARAGSAAILQFG</sequence>
<dbReference type="EMBL" id="CP108482">
    <property type="protein sequence ID" value="WUS59328.1"/>
    <property type="molecule type" value="Genomic_DNA"/>
</dbReference>
<reference evidence="2 3" key="1">
    <citation type="submission" date="2022-10" db="EMBL/GenBank/DDBJ databases">
        <title>The complete genomes of actinobacterial strains from the NBC collection.</title>
        <authorList>
            <person name="Joergensen T.S."/>
            <person name="Alvarez Arevalo M."/>
            <person name="Sterndorff E.B."/>
            <person name="Faurdal D."/>
            <person name="Vuksanovic O."/>
            <person name="Mourched A.-S."/>
            <person name="Charusanti P."/>
            <person name="Shaw S."/>
            <person name="Blin K."/>
            <person name="Weber T."/>
        </authorList>
    </citation>
    <scope>NUCLEOTIDE SEQUENCE [LARGE SCALE GENOMIC DNA]</scope>
    <source>
        <strain evidence="2 3">NBC_01247</strain>
    </source>
</reference>
<gene>
    <name evidence="2" type="ORF">OG469_29775</name>
</gene>
<feature type="region of interest" description="Disordered" evidence="1">
    <location>
        <begin position="1"/>
        <end position="29"/>
    </location>
</feature>
<keyword evidence="3" id="KW-1185">Reference proteome</keyword>
<dbReference type="Gene3D" id="3.40.1760.10">
    <property type="entry name" value="YfbM-like super family"/>
    <property type="match status" value="1"/>
</dbReference>
<dbReference type="Pfam" id="PF08974">
    <property type="entry name" value="DUF1877"/>
    <property type="match status" value="1"/>
</dbReference>
<accession>A0ABZ1WEZ0</accession>
<protein>
    <submittedName>
        <fullName evidence="2">YfbM family protein</fullName>
    </submittedName>
</protein>
<proteinExistence type="predicted"/>
<feature type="compositionally biased region" description="Low complexity" evidence="1">
    <location>
        <begin position="1"/>
        <end position="16"/>
    </location>
</feature>
<dbReference type="RefSeq" id="WP_329494577.1">
    <property type="nucleotide sequence ID" value="NZ_CP108460.1"/>
</dbReference>
<organism evidence="2 3">
    <name type="scientific">Kitasatospora herbaricolor</name>
    <dbReference type="NCBI Taxonomy" id="68217"/>
    <lineage>
        <taxon>Bacteria</taxon>
        <taxon>Bacillati</taxon>
        <taxon>Actinomycetota</taxon>
        <taxon>Actinomycetes</taxon>
        <taxon>Kitasatosporales</taxon>
        <taxon>Streptomycetaceae</taxon>
        <taxon>Kitasatospora</taxon>
    </lineage>
</organism>
<name>A0ABZ1WEZ0_9ACTN</name>